<dbReference type="AlphaFoldDB" id="A0A1R3KFL2"/>
<dbReference type="GO" id="GO:0016020">
    <property type="term" value="C:membrane"/>
    <property type="evidence" value="ECO:0007669"/>
    <property type="project" value="UniProtKB-SubCell"/>
</dbReference>
<keyword evidence="1" id="KW-0406">Ion transport</keyword>
<dbReference type="PANTHER" id="PTHR45651:SF39">
    <property type="entry name" value="CYCLIC NUCLEOTIDE-GATED ION CHANNEL 18"/>
    <property type="match status" value="1"/>
</dbReference>
<sequence length="108" mass="12165">MIPLTKNTKVDHANNPVALIVLLQYVPTLFLIFPLNRKIIKSTGIIAMIAWAGAAYNLLLYLLASHVLGAIWYFCSKARQFSYWNAECVRGNCNRIVYGIQDFLDGVC</sequence>
<evidence type="ECO:0000313" key="4">
    <source>
        <dbReference type="Proteomes" id="UP000187203"/>
    </source>
</evidence>
<accession>A0A1R3KFL2</accession>
<evidence type="ECO:0000313" key="3">
    <source>
        <dbReference type="EMBL" id="OMP05873.1"/>
    </source>
</evidence>
<keyword evidence="2" id="KW-0472">Membrane</keyword>
<reference evidence="4" key="1">
    <citation type="submission" date="2013-09" db="EMBL/GenBank/DDBJ databases">
        <title>Corchorus olitorius genome sequencing.</title>
        <authorList>
            <person name="Alam M."/>
            <person name="Haque M.S."/>
            <person name="Islam M.S."/>
            <person name="Emdad E.M."/>
            <person name="Islam M.M."/>
            <person name="Ahmed B."/>
            <person name="Halim A."/>
            <person name="Hossen Q.M.M."/>
            <person name="Hossain M.Z."/>
            <person name="Ahmed R."/>
            <person name="Khan M.M."/>
            <person name="Islam R."/>
            <person name="Rashid M.M."/>
            <person name="Khan S.A."/>
            <person name="Rahman M.S."/>
            <person name="Alam M."/>
            <person name="Yahiya A.S."/>
            <person name="Khan M.S."/>
            <person name="Azam M.S."/>
            <person name="Haque T."/>
            <person name="Lashkar M.Z.H."/>
            <person name="Akhand A.I."/>
            <person name="Morshed G."/>
            <person name="Roy S."/>
            <person name="Uddin K.S."/>
            <person name="Rabeya T."/>
            <person name="Hossain A.S."/>
            <person name="Chowdhury A."/>
            <person name="Snigdha A.R."/>
            <person name="Mortoza M.S."/>
            <person name="Matin S.A."/>
            <person name="Hoque S.M.E."/>
            <person name="Islam M.K."/>
            <person name="Roy D.K."/>
            <person name="Haider R."/>
            <person name="Moosa M.M."/>
            <person name="Elias S.M."/>
            <person name="Hasan A.M."/>
            <person name="Jahan S."/>
            <person name="Shafiuddin M."/>
            <person name="Mahmood N."/>
            <person name="Shommy N.S."/>
        </authorList>
    </citation>
    <scope>NUCLEOTIDE SEQUENCE [LARGE SCALE GENOMIC DNA]</scope>
    <source>
        <strain evidence="4">cv. O-4</strain>
    </source>
</reference>
<organism evidence="3 4">
    <name type="scientific">Corchorus olitorius</name>
    <dbReference type="NCBI Taxonomy" id="93759"/>
    <lineage>
        <taxon>Eukaryota</taxon>
        <taxon>Viridiplantae</taxon>
        <taxon>Streptophyta</taxon>
        <taxon>Embryophyta</taxon>
        <taxon>Tracheophyta</taxon>
        <taxon>Spermatophyta</taxon>
        <taxon>Magnoliopsida</taxon>
        <taxon>eudicotyledons</taxon>
        <taxon>Gunneridae</taxon>
        <taxon>Pentapetalae</taxon>
        <taxon>rosids</taxon>
        <taxon>malvids</taxon>
        <taxon>Malvales</taxon>
        <taxon>Malvaceae</taxon>
        <taxon>Grewioideae</taxon>
        <taxon>Apeibeae</taxon>
        <taxon>Corchorus</taxon>
    </lineage>
</organism>
<dbReference type="OrthoDB" id="421226at2759"/>
<evidence type="ECO:0000256" key="1">
    <source>
        <dbReference type="ARBA" id="ARBA00023303"/>
    </source>
</evidence>
<keyword evidence="4" id="KW-1185">Reference proteome</keyword>
<keyword evidence="2" id="KW-0812">Transmembrane</keyword>
<feature type="transmembrane region" description="Helical" evidence="2">
    <location>
        <begin position="45"/>
        <end position="74"/>
    </location>
</feature>
<keyword evidence="1" id="KW-0407">Ion channel</keyword>
<keyword evidence="1" id="KW-0813">Transport</keyword>
<evidence type="ECO:0000256" key="2">
    <source>
        <dbReference type="SAM" id="Phobius"/>
    </source>
</evidence>
<feature type="transmembrane region" description="Helical" evidence="2">
    <location>
        <begin position="16"/>
        <end position="33"/>
    </location>
</feature>
<dbReference type="GO" id="GO:0030552">
    <property type="term" value="F:cAMP binding"/>
    <property type="evidence" value="ECO:0007669"/>
    <property type="project" value="UniProtKB-KW"/>
</dbReference>
<dbReference type="Proteomes" id="UP000187203">
    <property type="component" value="Unassembled WGS sequence"/>
</dbReference>
<dbReference type="GO" id="GO:0034220">
    <property type="term" value="P:monoatomic ion transmembrane transport"/>
    <property type="evidence" value="ECO:0007669"/>
    <property type="project" value="UniProtKB-KW"/>
</dbReference>
<proteinExistence type="predicted"/>
<comment type="caution">
    <text evidence="3">The sequence shown here is derived from an EMBL/GenBank/DDBJ whole genome shotgun (WGS) entry which is preliminary data.</text>
</comment>
<gene>
    <name evidence="3" type="ORF">COLO4_08491</name>
</gene>
<dbReference type="EMBL" id="AWUE01013803">
    <property type="protein sequence ID" value="OMP05873.1"/>
    <property type="molecule type" value="Genomic_DNA"/>
</dbReference>
<dbReference type="STRING" id="93759.A0A1R3KFL2"/>
<keyword evidence="2" id="KW-1133">Transmembrane helix</keyword>
<protein>
    <submittedName>
        <fullName evidence="3">Cyclic nucleotide-gated ion channel 18-like protein</fullName>
    </submittedName>
</protein>
<name>A0A1R3KFL2_9ROSI</name>
<dbReference type="PANTHER" id="PTHR45651">
    <property type="entry name" value="CYCLIC NUCLEOTIDE-GATED ION CHANNEL 15-RELATED-RELATED"/>
    <property type="match status" value="1"/>
</dbReference>